<organism evidence="1 2">
    <name type="scientific">Chironomus riparius</name>
    <dbReference type="NCBI Taxonomy" id="315576"/>
    <lineage>
        <taxon>Eukaryota</taxon>
        <taxon>Metazoa</taxon>
        <taxon>Ecdysozoa</taxon>
        <taxon>Arthropoda</taxon>
        <taxon>Hexapoda</taxon>
        <taxon>Insecta</taxon>
        <taxon>Pterygota</taxon>
        <taxon>Neoptera</taxon>
        <taxon>Endopterygota</taxon>
        <taxon>Diptera</taxon>
        <taxon>Nematocera</taxon>
        <taxon>Chironomoidea</taxon>
        <taxon>Chironomidae</taxon>
        <taxon>Chironominae</taxon>
        <taxon>Chironomus</taxon>
    </lineage>
</organism>
<name>A0A9N9S731_9DIPT</name>
<dbReference type="Proteomes" id="UP001153620">
    <property type="component" value="Chromosome 4"/>
</dbReference>
<evidence type="ECO:0000313" key="1">
    <source>
        <dbReference type="EMBL" id="CAG9810229.1"/>
    </source>
</evidence>
<keyword evidence="2" id="KW-1185">Reference proteome</keyword>
<dbReference type="EMBL" id="OU895880">
    <property type="protein sequence ID" value="CAG9810229.1"/>
    <property type="molecule type" value="Genomic_DNA"/>
</dbReference>
<protein>
    <submittedName>
        <fullName evidence="1">Uncharacterized protein</fullName>
    </submittedName>
</protein>
<sequence>MDSANLFLFLIGLTIYFWCRYYCRPDYDIDEDSGDIPVIHQISSRNFGIIVEPIRDRLPSYDDSLFISRPLNVSQLSLQNDRRSSINSQVSLLSSGIYSHHSLIDIPEETESLPSYDEAIAEMARQQSQNSSCTKS</sequence>
<accession>A0A9N9S731</accession>
<gene>
    <name evidence="1" type="ORF">CHIRRI_LOCUS13046</name>
</gene>
<evidence type="ECO:0000313" key="2">
    <source>
        <dbReference type="Proteomes" id="UP001153620"/>
    </source>
</evidence>
<reference evidence="1" key="2">
    <citation type="submission" date="2022-10" db="EMBL/GenBank/DDBJ databases">
        <authorList>
            <consortium name="ENA_rothamsted_submissions"/>
            <consortium name="culmorum"/>
            <person name="King R."/>
        </authorList>
    </citation>
    <scope>NUCLEOTIDE SEQUENCE</scope>
</reference>
<reference evidence="1" key="1">
    <citation type="submission" date="2022-01" db="EMBL/GenBank/DDBJ databases">
        <authorList>
            <person name="King R."/>
        </authorList>
    </citation>
    <scope>NUCLEOTIDE SEQUENCE</scope>
</reference>
<dbReference type="AlphaFoldDB" id="A0A9N9S731"/>
<proteinExistence type="predicted"/>